<evidence type="ECO:0000313" key="4">
    <source>
        <dbReference type="Proteomes" id="UP000837857"/>
    </source>
</evidence>
<dbReference type="CDD" id="cd01650">
    <property type="entry name" value="RT_nLTR_like"/>
    <property type="match status" value="1"/>
</dbReference>
<feature type="domain" description="Reverse transcriptase" evidence="2">
    <location>
        <begin position="157"/>
        <end position="418"/>
    </location>
</feature>
<dbReference type="EMBL" id="OW152817">
    <property type="protein sequence ID" value="CAH2068995.1"/>
    <property type="molecule type" value="Genomic_DNA"/>
</dbReference>
<evidence type="ECO:0000256" key="1">
    <source>
        <dbReference type="SAM" id="MobiDB-lite"/>
    </source>
</evidence>
<dbReference type="Pfam" id="PF00078">
    <property type="entry name" value="RVT_1"/>
    <property type="match status" value="1"/>
</dbReference>
<feature type="region of interest" description="Disordered" evidence="1">
    <location>
        <begin position="465"/>
        <end position="517"/>
    </location>
</feature>
<proteinExistence type="predicted"/>
<dbReference type="Proteomes" id="UP000837857">
    <property type="component" value="Chromosome 5"/>
</dbReference>
<evidence type="ECO:0000259" key="2">
    <source>
        <dbReference type="PROSITE" id="PS50878"/>
    </source>
</evidence>
<dbReference type="PANTHER" id="PTHR36688">
    <property type="entry name" value="ENDO/EXONUCLEASE/PHOSPHATASE DOMAIN-CONTAINING PROTEIN"/>
    <property type="match status" value="1"/>
</dbReference>
<keyword evidence="4" id="KW-1185">Reference proteome</keyword>
<reference evidence="3" key="1">
    <citation type="submission" date="2022-03" db="EMBL/GenBank/DDBJ databases">
        <authorList>
            <person name="Martin H S."/>
        </authorList>
    </citation>
    <scope>NUCLEOTIDE SEQUENCE</scope>
</reference>
<gene>
    <name evidence="3" type="ORF">IPOD504_LOCUS14674</name>
</gene>
<feature type="non-terminal residue" evidence="3">
    <location>
        <position position="517"/>
    </location>
</feature>
<dbReference type="InterPro" id="IPR052560">
    <property type="entry name" value="RdDP_mobile_element"/>
</dbReference>
<name>A0ABN8IXW1_9NEOP</name>
<feature type="compositionally biased region" description="Basic residues" evidence="1">
    <location>
        <begin position="494"/>
        <end position="504"/>
    </location>
</feature>
<evidence type="ECO:0000313" key="3">
    <source>
        <dbReference type="EMBL" id="CAH2068995.1"/>
    </source>
</evidence>
<dbReference type="PANTHER" id="PTHR36688:SF1">
    <property type="entry name" value="ENDONUCLEASE_EXONUCLEASE_PHOSPHATASE DOMAIN-CONTAINING PROTEIN"/>
    <property type="match status" value="1"/>
</dbReference>
<dbReference type="SUPFAM" id="SSF56672">
    <property type="entry name" value="DNA/RNA polymerases"/>
    <property type="match status" value="1"/>
</dbReference>
<dbReference type="InterPro" id="IPR043502">
    <property type="entry name" value="DNA/RNA_pol_sf"/>
</dbReference>
<sequence>MGHQQHPNNGTTESISFAYPINKLKALDPQDLVDLPETIATFDDANRAIASLRETITSAVTDSETDASRTVKLSGDRRFNFPSDLRLLIRQKNAAKRAFDRYRSESNRTLLRRLQLEVKDRVSEHRHTTWDTLVEDIEPSHTAYWRLARSLKADPRESLPPCSFPDDWKQATVIGIRKPNKPANKPSSYRPISLLSCLGKLYERLLLNRLKVHLYRLKEHILKGLNHPKHISTGALFFDVAKAFDKVWNNGLLYKQYTLKVPDRLVHTIRAFLLNRSFRYRVEGTLSTSRRLTAGVPQGSCLSPLLFTLYTSDIPRDPHVNLALFADDTALFYSDRNLSQLTTRLQSAADGLGDWFRKWRIDINPEKSVAIHFTRSTPNPHPPNRYKGPRQYRKLGQISLYGQTLPWEKTVKYLGVTFDSRMTFTTHINQVRNKAAFVSGRLHNLPNKHSEMPLRHKLLLYKACSPASSQPSGGKRSKLPTGHKRERKQASPAKRPHRPGRRRGLRYDGPTAGGPAG</sequence>
<organism evidence="3 4">
    <name type="scientific">Iphiclides podalirius</name>
    <name type="common">scarce swallowtail</name>
    <dbReference type="NCBI Taxonomy" id="110791"/>
    <lineage>
        <taxon>Eukaryota</taxon>
        <taxon>Metazoa</taxon>
        <taxon>Ecdysozoa</taxon>
        <taxon>Arthropoda</taxon>
        <taxon>Hexapoda</taxon>
        <taxon>Insecta</taxon>
        <taxon>Pterygota</taxon>
        <taxon>Neoptera</taxon>
        <taxon>Endopterygota</taxon>
        <taxon>Lepidoptera</taxon>
        <taxon>Glossata</taxon>
        <taxon>Ditrysia</taxon>
        <taxon>Papilionoidea</taxon>
        <taxon>Papilionidae</taxon>
        <taxon>Papilioninae</taxon>
        <taxon>Iphiclides</taxon>
    </lineage>
</organism>
<dbReference type="PROSITE" id="PS50878">
    <property type="entry name" value="RT_POL"/>
    <property type="match status" value="1"/>
</dbReference>
<feature type="compositionally biased region" description="Basic residues" evidence="1">
    <location>
        <begin position="475"/>
        <end position="487"/>
    </location>
</feature>
<protein>
    <recommendedName>
        <fullName evidence="2">Reverse transcriptase domain-containing protein</fullName>
    </recommendedName>
</protein>
<accession>A0ABN8IXW1</accession>
<dbReference type="InterPro" id="IPR000477">
    <property type="entry name" value="RT_dom"/>
</dbReference>